<dbReference type="Pfam" id="PF08286">
    <property type="entry name" value="Spc24"/>
    <property type="match status" value="1"/>
</dbReference>
<reference evidence="12" key="2">
    <citation type="submission" date="2020-11" db="EMBL/GenBank/DDBJ databases">
        <authorList>
            <person name="Cecchin M."/>
            <person name="Marcolungo L."/>
            <person name="Rossato M."/>
            <person name="Girolomoni L."/>
            <person name="Cosentino E."/>
            <person name="Cuine S."/>
            <person name="Li-Beisson Y."/>
            <person name="Delledonne M."/>
            <person name="Ballottari M."/>
        </authorList>
    </citation>
    <scope>NUCLEOTIDE SEQUENCE</scope>
    <source>
        <strain evidence="12">211/11P</strain>
        <tissue evidence="12">Whole cell</tissue>
    </source>
</reference>
<keyword evidence="6 11" id="KW-0175">Coiled coil</keyword>
<evidence type="ECO:0000256" key="9">
    <source>
        <dbReference type="ARBA" id="ARBA00023328"/>
    </source>
</evidence>
<evidence type="ECO:0000313" key="13">
    <source>
        <dbReference type="Proteomes" id="UP001055712"/>
    </source>
</evidence>
<evidence type="ECO:0000256" key="4">
    <source>
        <dbReference type="ARBA" id="ARBA00022776"/>
    </source>
</evidence>
<evidence type="ECO:0000256" key="1">
    <source>
        <dbReference type="ARBA" id="ARBA00007804"/>
    </source>
</evidence>
<gene>
    <name evidence="12" type="ORF">D9Q98_000576</name>
</gene>
<dbReference type="Gene3D" id="1.20.5.170">
    <property type="match status" value="1"/>
</dbReference>
<evidence type="ECO:0000256" key="7">
    <source>
        <dbReference type="ARBA" id="ARBA00023242"/>
    </source>
</evidence>
<keyword evidence="9 10" id="KW-0137">Centromere</keyword>
<accession>A0A9D4TYL8</accession>
<dbReference type="PANTHER" id="PTHR22142:SF2">
    <property type="entry name" value="KINETOCHORE PROTEIN SPC24"/>
    <property type="match status" value="1"/>
</dbReference>
<dbReference type="Gene3D" id="3.30.160.570">
    <property type="entry name" value="Ncd80 complex, Spc24 subunit"/>
    <property type="match status" value="1"/>
</dbReference>
<keyword evidence="3 10" id="KW-0132">Cell division</keyword>
<dbReference type="GO" id="GO:0031262">
    <property type="term" value="C:Ndc80 complex"/>
    <property type="evidence" value="ECO:0007669"/>
    <property type="project" value="TreeGrafter"/>
</dbReference>
<comment type="subunit">
    <text evidence="10">Component of the NDC80 complex.</text>
</comment>
<dbReference type="AlphaFoldDB" id="A0A9D4TYL8"/>
<evidence type="ECO:0000256" key="5">
    <source>
        <dbReference type="ARBA" id="ARBA00022838"/>
    </source>
</evidence>
<sequence length="198" mass="22105">MASAAHEVFAEHLGVIQALRDNYARTEDANAVAGLVRSQQEVAAACSQREDQVKETIKELTNRVRKAGRDATYPAPEDAHQQQVQELNAAALEARENVDSLNSQLHALHQQREGIKGQVAQLQQKADHIEQIVTEAEPRTRHQLSLYAHVSKITWLFEQRSRVAGTVSNPLRTFDFDPAAISDFEVTNALWELMGTDD</sequence>
<evidence type="ECO:0000256" key="2">
    <source>
        <dbReference type="ARBA" id="ARBA00022454"/>
    </source>
</evidence>
<comment type="function">
    <text evidence="10">Acts as a component of the essential kinetochore-associated NDC80 complex, which is required for chromosome segregation and spindle checkpoint activity.</text>
</comment>
<keyword evidence="8 10" id="KW-0131">Cell cycle</keyword>
<evidence type="ECO:0000256" key="3">
    <source>
        <dbReference type="ARBA" id="ARBA00022618"/>
    </source>
</evidence>
<keyword evidence="7 10" id="KW-0539">Nucleus</keyword>
<keyword evidence="4 10" id="KW-0498">Mitosis</keyword>
<evidence type="ECO:0000256" key="11">
    <source>
        <dbReference type="SAM" id="Coils"/>
    </source>
</evidence>
<evidence type="ECO:0000313" key="12">
    <source>
        <dbReference type="EMBL" id="KAI3438135.1"/>
    </source>
</evidence>
<dbReference type="EMBL" id="SIDB01000001">
    <property type="protein sequence ID" value="KAI3438135.1"/>
    <property type="molecule type" value="Genomic_DNA"/>
</dbReference>
<protein>
    <recommendedName>
        <fullName evidence="10">Kinetochore protein Spc24</fullName>
    </recommendedName>
</protein>
<comment type="subcellular location">
    <subcellularLocation>
        <location evidence="10">Nucleus</location>
    </subcellularLocation>
    <subcellularLocation>
        <location evidence="10">Chromosome</location>
        <location evidence="10">Centromere</location>
        <location evidence="10">Kinetochore</location>
    </subcellularLocation>
</comment>
<keyword evidence="13" id="KW-1185">Reference proteome</keyword>
<proteinExistence type="inferred from homology"/>
<dbReference type="Proteomes" id="UP001055712">
    <property type="component" value="Unassembled WGS sequence"/>
</dbReference>
<evidence type="ECO:0000256" key="8">
    <source>
        <dbReference type="ARBA" id="ARBA00023306"/>
    </source>
</evidence>
<name>A0A9D4TYL8_CHLVU</name>
<organism evidence="12 13">
    <name type="scientific">Chlorella vulgaris</name>
    <name type="common">Green alga</name>
    <dbReference type="NCBI Taxonomy" id="3077"/>
    <lineage>
        <taxon>Eukaryota</taxon>
        <taxon>Viridiplantae</taxon>
        <taxon>Chlorophyta</taxon>
        <taxon>core chlorophytes</taxon>
        <taxon>Trebouxiophyceae</taxon>
        <taxon>Chlorellales</taxon>
        <taxon>Chlorellaceae</taxon>
        <taxon>Chlorella clade</taxon>
        <taxon>Chlorella</taxon>
    </lineage>
</organism>
<keyword evidence="5 10" id="KW-0995">Kinetochore</keyword>
<dbReference type="GO" id="GO:0007059">
    <property type="term" value="P:chromosome segregation"/>
    <property type="evidence" value="ECO:0007669"/>
    <property type="project" value="TreeGrafter"/>
</dbReference>
<reference evidence="12" key="1">
    <citation type="journal article" date="2019" name="Plant J.">
        <title>Chlorella vulgaris genome assembly and annotation reveals the molecular basis for metabolic acclimation to high light conditions.</title>
        <authorList>
            <person name="Cecchin M."/>
            <person name="Marcolungo L."/>
            <person name="Rossato M."/>
            <person name="Girolomoni L."/>
            <person name="Cosentino E."/>
            <person name="Cuine S."/>
            <person name="Li-Beisson Y."/>
            <person name="Delledonne M."/>
            <person name="Ballottari M."/>
        </authorList>
    </citation>
    <scope>NUCLEOTIDE SEQUENCE</scope>
    <source>
        <strain evidence="12">211/11P</strain>
    </source>
</reference>
<dbReference type="OrthoDB" id="49185at2759"/>
<dbReference type="GO" id="GO:0005634">
    <property type="term" value="C:nucleus"/>
    <property type="evidence" value="ECO:0007669"/>
    <property type="project" value="UniProtKB-SubCell"/>
</dbReference>
<keyword evidence="2 10" id="KW-0158">Chromosome</keyword>
<evidence type="ECO:0000256" key="10">
    <source>
        <dbReference type="RuleBase" id="RU368011"/>
    </source>
</evidence>
<dbReference type="GO" id="GO:0051301">
    <property type="term" value="P:cell division"/>
    <property type="evidence" value="ECO:0007669"/>
    <property type="project" value="UniProtKB-UniRule"/>
</dbReference>
<evidence type="ECO:0000256" key="6">
    <source>
        <dbReference type="ARBA" id="ARBA00023054"/>
    </source>
</evidence>
<dbReference type="PANTHER" id="PTHR22142">
    <property type="match status" value="1"/>
</dbReference>
<comment type="caution">
    <text evidence="12">The sequence shown here is derived from an EMBL/GenBank/DDBJ whole genome shotgun (WGS) entry which is preliminary data.</text>
</comment>
<comment type="similarity">
    <text evidence="1 10">Belongs to the SPC24 family.</text>
</comment>
<dbReference type="GO" id="GO:0008017">
    <property type="term" value="F:microtubule binding"/>
    <property type="evidence" value="ECO:0007669"/>
    <property type="project" value="TreeGrafter"/>
</dbReference>
<dbReference type="InterPro" id="IPR013252">
    <property type="entry name" value="Ndc80_Spc24"/>
</dbReference>
<feature type="coiled-coil region" evidence="11">
    <location>
        <begin position="43"/>
        <end position="125"/>
    </location>
</feature>